<keyword evidence="2" id="KW-0808">Transferase</keyword>
<dbReference type="Pfam" id="PF00535">
    <property type="entry name" value="Glycos_transf_2"/>
    <property type="match status" value="1"/>
</dbReference>
<dbReference type="RefSeq" id="WP_129002873.1">
    <property type="nucleotide sequence ID" value="NZ_SDHZ01000001.1"/>
</dbReference>
<dbReference type="EMBL" id="SDHZ01000001">
    <property type="protein sequence ID" value="RXK87123.1"/>
    <property type="molecule type" value="Genomic_DNA"/>
</dbReference>
<dbReference type="Gene3D" id="3.90.550.10">
    <property type="entry name" value="Spore Coat Polysaccharide Biosynthesis Protein SpsA, Chain A"/>
    <property type="match status" value="1"/>
</dbReference>
<dbReference type="OrthoDB" id="744361at2"/>
<feature type="domain" description="Glycosyltransferase 2-like" evidence="1">
    <location>
        <begin position="9"/>
        <end position="134"/>
    </location>
</feature>
<organism evidence="2 3">
    <name type="scientific">Filimonas effusa</name>
    <dbReference type="NCBI Taxonomy" id="2508721"/>
    <lineage>
        <taxon>Bacteria</taxon>
        <taxon>Pseudomonadati</taxon>
        <taxon>Bacteroidota</taxon>
        <taxon>Chitinophagia</taxon>
        <taxon>Chitinophagales</taxon>
        <taxon>Chitinophagaceae</taxon>
        <taxon>Filimonas</taxon>
    </lineage>
</organism>
<dbReference type="SUPFAM" id="SSF53448">
    <property type="entry name" value="Nucleotide-diphospho-sugar transferases"/>
    <property type="match status" value="1"/>
</dbReference>
<protein>
    <submittedName>
        <fullName evidence="2">Glycosyltransferase family 2 protein</fullName>
    </submittedName>
</protein>
<name>A0A4Q1DEK7_9BACT</name>
<reference evidence="2 3" key="1">
    <citation type="submission" date="2019-01" db="EMBL/GenBank/DDBJ databases">
        <title>Filimonas sp. strain TTM-71.</title>
        <authorList>
            <person name="Chen W.-M."/>
        </authorList>
    </citation>
    <scope>NUCLEOTIDE SEQUENCE [LARGE SCALE GENOMIC DNA]</scope>
    <source>
        <strain evidence="2 3">TTM-71</strain>
    </source>
</reference>
<comment type="caution">
    <text evidence="2">The sequence shown here is derived from an EMBL/GenBank/DDBJ whole genome shotgun (WGS) entry which is preliminary data.</text>
</comment>
<dbReference type="InterPro" id="IPR001173">
    <property type="entry name" value="Glyco_trans_2-like"/>
</dbReference>
<proteinExistence type="predicted"/>
<gene>
    <name evidence="2" type="ORF">ESB13_10175</name>
</gene>
<dbReference type="AlphaFoldDB" id="A0A4Q1DEK7"/>
<dbReference type="CDD" id="cd00761">
    <property type="entry name" value="Glyco_tranf_GTA_type"/>
    <property type="match status" value="1"/>
</dbReference>
<dbReference type="GO" id="GO:0016740">
    <property type="term" value="F:transferase activity"/>
    <property type="evidence" value="ECO:0007669"/>
    <property type="project" value="UniProtKB-KW"/>
</dbReference>
<accession>A0A4Q1DEK7</accession>
<dbReference type="Proteomes" id="UP000290545">
    <property type="component" value="Unassembled WGS sequence"/>
</dbReference>
<keyword evidence="3" id="KW-1185">Reference proteome</keyword>
<evidence type="ECO:0000259" key="1">
    <source>
        <dbReference type="Pfam" id="PF00535"/>
    </source>
</evidence>
<evidence type="ECO:0000313" key="2">
    <source>
        <dbReference type="EMBL" id="RXK87123.1"/>
    </source>
</evidence>
<evidence type="ECO:0000313" key="3">
    <source>
        <dbReference type="Proteomes" id="UP000290545"/>
    </source>
</evidence>
<dbReference type="InterPro" id="IPR029044">
    <property type="entry name" value="Nucleotide-diphossugar_trans"/>
</dbReference>
<sequence length="252" mass="29727">MHIYKDVTLLITHYNRPHSLERLLRSLQQAGIGFEEIIVSDDASDEQHFPLLQALQLQYKFTIIPGQVNKGLGHNLNKGQAAVKTSLVLYIQEDFEFTSLFIQDLPDAISIMNRDAQLDLVRFFAHARYPYLRPYSTAYEEMYMPLFATDYHKIYAYSDTPHLRRADFSSKFGPYKEGINADRTEYWMCVSFIRNKGRCVISRHYAGLFLHHNTPDEPSTIRRPGRQFSNNFFVRTARYWYRQIRYNFDLLS</sequence>